<dbReference type="AlphaFoldDB" id="A0A094R0U2"/>
<dbReference type="PROSITE" id="PS50847">
    <property type="entry name" value="GRAM_POS_ANCHORING"/>
    <property type="match status" value="1"/>
</dbReference>
<reference evidence="4" key="1">
    <citation type="submission" date="2014-06" db="EMBL/GenBank/DDBJ databases">
        <title>Key roles for freshwater Actinobacteria revealed by deep metagenomic sequencing.</title>
        <authorList>
            <person name="Ghai R."/>
            <person name="Mizuno C.M."/>
            <person name="Picazo A."/>
            <person name="Camacho A."/>
            <person name="Rodriguez-Valera F."/>
        </authorList>
    </citation>
    <scope>NUCLEOTIDE SEQUENCE</scope>
</reference>
<sequence>MKITRRAISVFLAATVASIALTAFGSTSAHADAAITTDVSEAAPGGSVQFTITPDPSTGLTELCSSSTAAVADPPVVDADTSNNVTGFSVSVLFASEAGMESLTGNTVTLSGLGGQFDGPGEGSFNPTTVSTPLVFSVTVPEDATPGVYGFFVSCTGPTTYWGWESSASIPFFVTAAPDPDPAQRELPDTGHSKLDLTMLWGAGLATTLAGVALIVVMRRRAKA</sequence>
<keyword evidence="1" id="KW-0964">Secreted</keyword>
<evidence type="ECO:0000256" key="2">
    <source>
        <dbReference type="SAM" id="Phobius"/>
    </source>
</evidence>
<keyword evidence="2" id="KW-0472">Membrane</keyword>
<keyword evidence="2" id="KW-1133">Transmembrane helix</keyword>
<evidence type="ECO:0000313" key="4">
    <source>
        <dbReference type="EMBL" id="KGA20511.1"/>
    </source>
</evidence>
<dbReference type="EMBL" id="JNSL01000021">
    <property type="protein sequence ID" value="KGA20511.1"/>
    <property type="molecule type" value="Genomic_DNA"/>
</dbReference>
<evidence type="ECO:0000259" key="3">
    <source>
        <dbReference type="PROSITE" id="PS50847"/>
    </source>
</evidence>
<comment type="caution">
    <text evidence="4">The sequence shown here is derived from an EMBL/GenBank/DDBJ whole genome shotgun (WGS) entry which is preliminary data.</text>
</comment>
<dbReference type="InterPro" id="IPR019931">
    <property type="entry name" value="LPXTG_anchor"/>
</dbReference>
<protein>
    <recommendedName>
        <fullName evidence="3">Gram-positive cocci surface proteins LPxTG domain-containing protein</fullName>
    </recommendedName>
</protein>
<organism evidence="4">
    <name type="scientific">freshwater metagenome</name>
    <dbReference type="NCBI Taxonomy" id="449393"/>
    <lineage>
        <taxon>unclassified sequences</taxon>
        <taxon>metagenomes</taxon>
        <taxon>ecological metagenomes</taxon>
    </lineage>
</organism>
<accession>A0A094R0U2</accession>
<proteinExistence type="predicted"/>
<name>A0A094R0U2_9ZZZZ</name>
<feature type="transmembrane region" description="Helical" evidence="2">
    <location>
        <begin position="199"/>
        <end position="218"/>
    </location>
</feature>
<evidence type="ECO:0000256" key="1">
    <source>
        <dbReference type="ARBA" id="ARBA00022525"/>
    </source>
</evidence>
<dbReference type="NCBIfam" id="TIGR01167">
    <property type="entry name" value="LPXTG_anchor"/>
    <property type="match status" value="1"/>
</dbReference>
<feature type="domain" description="Gram-positive cocci surface proteins LPxTG" evidence="3">
    <location>
        <begin position="187"/>
        <end position="224"/>
    </location>
</feature>
<keyword evidence="2" id="KW-0812">Transmembrane</keyword>
<gene>
    <name evidence="4" type="ORF">GM51_5080</name>
</gene>